<dbReference type="Proteomes" id="UP000215509">
    <property type="component" value="Unassembled WGS sequence"/>
</dbReference>
<organism evidence="1 2">
    <name type="scientific">Paenibacillus rigui</name>
    <dbReference type="NCBI Taxonomy" id="554312"/>
    <lineage>
        <taxon>Bacteria</taxon>
        <taxon>Bacillati</taxon>
        <taxon>Bacillota</taxon>
        <taxon>Bacilli</taxon>
        <taxon>Bacillales</taxon>
        <taxon>Paenibacillaceae</taxon>
        <taxon>Paenibacillus</taxon>
    </lineage>
</organism>
<gene>
    <name evidence="1" type="ORF">CF651_19845</name>
</gene>
<dbReference type="InterPro" id="IPR024496">
    <property type="entry name" value="Spore_germ_GerPE"/>
</dbReference>
<name>A0A229UPC4_9BACL</name>
<evidence type="ECO:0000313" key="2">
    <source>
        <dbReference type="Proteomes" id="UP000215509"/>
    </source>
</evidence>
<sequence length="127" mass="14255">MTRWSVVRDLKINSVAQSSIVQIGDNESIVPMTRALAIQRAFPYFWDDEGNFDYPIFSRDIPFMGAQENLHMSIDNRDSAIQVGCIKVVAIAVSSVLQVGSNEKIVADSRIKYFRQFVTNAPSPSKQ</sequence>
<dbReference type="AlphaFoldDB" id="A0A229UPC4"/>
<evidence type="ECO:0000313" key="1">
    <source>
        <dbReference type="EMBL" id="OXM84759.1"/>
    </source>
</evidence>
<proteinExistence type="predicted"/>
<reference evidence="1 2" key="1">
    <citation type="submission" date="2017-07" db="EMBL/GenBank/DDBJ databases">
        <title>Genome sequencing and assembly of Paenibacillus rigui.</title>
        <authorList>
            <person name="Mayilraj S."/>
        </authorList>
    </citation>
    <scope>NUCLEOTIDE SEQUENCE [LARGE SCALE GENOMIC DNA]</scope>
    <source>
        <strain evidence="1 2">JCM 16352</strain>
    </source>
</reference>
<comment type="caution">
    <text evidence="1">The sequence shown here is derived from an EMBL/GenBank/DDBJ whole genome shotgun (WGS) entry which is preliminary data.</text>
</comment>
<dbReference type="Pfam" id="PF10970">
    <property type="entry name" value="GerPE"/>
    <property type="match status" value="1"/>
</dbReference>
<keyword evidence="2" id="KW-1185">Reference proteome</keyword>
<dbReference type="EMBL" id="NMQW01000027">
    <property type="protein sequence ID" value="OXM84759.1"/>
    <property type="molecule type" value="Genomic_DNA"/>
</dbReference>
<dbReference type="OrthoDB" id="2599887at2"/>
<protein>
    <submittedName>
        <fullName evidence="1">Spore gernimation protein</fullName>
    </submittedName>
</protein>
<accession>A0A229UPC4</accession>
<dbReference type="RefSeq" id="WP_094016612.1">
    <property type="nucleotide sequence ID" value="NZ_NMQW01000027.1"/>
</dbReference>